<dbReference type="KEGG" id="pog:Pogu_0451"/>
<dbReference type="AlphaFoldDB" id="H6Q7P8"/>
<dbReference type="STRING" id="698757.Pogu_0451"/>
<name>H6Q7P8_PYROT</name>
<feature type="transmembrane region" description="Helical" evidence="1">
    <location>
        <begin position="93"/>
        <end position="111"/>
    </location>
</feature>
<dbReference type="HOGENOM" id="CLU_1976625_0_0_2"/>
<evidence type="ECO:0000313" key="2">
    <source>
        <dbReference type="EMBL" id="AFA38478.1"/>
    </source>
</evidence>
<keyword evidence="1" id="KW-1133">Transmembrane helix</keyword>
<gene>
    <name evidence="2" type="ordered locus">Pogu_0451</name>
</gene>
<proteinExistence type="predicted"/>
<protein>
    <submittedName>
        <fullName evidence="2">Uncharacterized protein</fullName>
    </submittedName>
</protein>
<organism evidence="2 3">
    <name type="scientific">Pyrobaculum oguniense (strain DSM 13380 / JCM 10595 / TE7)</name>
    <dbReference type="NCBI Taxonomy" id="698757"/>
    <lineage>
        <taxon>Archaea</taxon>
        <taxon>Thermoproteota</taxon>
        <taxon>Thermoprotei</taxon>
        <taxon>Thermoproteales</taxon>
        <taxon>Thermoproteaceae</taxon>
        <taxon>Pyrobaculum</taxon>
    </lineage>
</organism>
<evidence type="ECO:0000313" key="3">
    <source>
        <dbReference type="Proteomes" id="UP000009062"/>
    </source>
</evidence>
<keyword evidence="3" id="KW-1185">Reference proteome</keyword>
<feature type="transmembrane region" description="Helical" evidence="1">
    <location>
        <begin position="68"/>
        <end position="86"/>
    </location>
</feature>
<accession>H6Q7P8</accession>
<dbReference type="Proteomes" id="UP000009062">
    <property type="component" value="Chromosome"/>
</dbReference>
<dbReference type="EMBL" id="CP003316">
    <property type="protein sequence ID" value="AFA38478.1"/>
    <property type="molecule type" value="Genomic_DNA"/>
</dbReference>
<keyword evidence="1" id="KW-0812">Transmembrane</keyword>
<feature type="transmembrane region" description="Helical" evidence="1">
    <location>
        <begin position="28"/>
        <end position="48"/>
    </location>
</feature>
<keyword evidence="1" id="KW-0472">Membrane</keyword>
<evidence type="ECO:0000256" key="1">
    <source>
        <dbReference type="SAM" id="Phobius"/>
    </source>
</evidence>
<reference evidence="2 3" key="1">
    <citation type="journal article" date="2012" name="Stand. Genomic Sci.">
        <title>Complete genome sequence of Pyrobaculum oguniense.</title>
        <authorList>
            <person name="Bernick D.L."/>
            <person name="Karplus K."/>
            <person name="Lui L.M."/>
            <person name="Coker J.K."/>
            <person name="Murphy J.N."/>
            <person name="Chan P.P."/>
            <person name="Cozen A.E."/>
            <person name="Lowe T.M."/>
        </authorList>
    </citation>
    <scope>NUCLEOTIDE SEQUENCE [LARGE SCALE GENOMIC DNA]</scope>
    <source>
        <strain evidence="2 3">TE7</strain>
    </source>
</reference>
<feature type="transmembrane region" description="Helical" evidence="1">
    <location>
        <begin position="6"/>
        <end position="21"/>
    </location>
</feature>
<sequence length="126" mass="13728">MIFSIFLLDFFAQLVILFLILRGATRALILVGVGIALVPPIMALAAGICNVPPMLACFSITPTAAELAALVADASVAAIATLAALARRYYIETLLYTTSLILYVYIIVKYFDCILLLEEICREKCH</sequence>